<evidence type="ECO:0000313" key="3">
    <source>
        <dbReference type="Proteomes" id="UP000822688"/>
    </source>
</evidence>
<gene>
    <name evidence="2" type="ORF">KC19_1G163000</name>
</gene>
<feature type="chain" id="PRO_5035944984" description="Secreted protein" evidence="1">
    <location>
        <begin position="16"/>
        <end position="117"/>
    </location>
</feature>
<dbReference type="AlphaFoldDB" id="A0A8T0J7R1"/>
<keyword evidence="3" id="KW-1185">Reference proteome</keyword>
<name>A0A8T0J7R1_CERPU</name>
<keyword evidence="1" id="KW-0732">Signal</keyword>
<proteinExistence type="predicted"/>
<reference evidence="2" key="1">
    <citation type="submission" date="2020-06" db="EMBL/GenBank/DDBJ databases">
        <title>WGS assembly of Ceratodon purpureus strain R40.</title>
        <authorList>
            <person name="Carey S.B."/>
            <person name="Jenkins J."/>
            <person name="Shu S."/>
            <person name="Lovell J.T."/>
            <person name="Sreedasyam A."/>
            <person name="Maumus F."/>
            <person name="Tiley G.P."/>
            <person name="Fernandez-Pozo N."/>
            <person name="Barry K."/>
            <person name="Chen C."/>
            <person name="Wang M."/>
            <person name="Lipzen A."/>
            <person name="Daum C."/>
            <person name="Saski C.A."/>
            <person name="Payton A.C."/>
            <person name="Mcbreen J.C."/>
            <person name="Conrad R.E."/>
            <person name="Kollar L.M."/>
            <person name="Olsson S."/>
            <person name="Huttunen S."/>
            <person name="Landis J.B."/>
            <person name="Wickett N.J."/>
            <person name="Johnson M.G."/>
            <person name="Rensing S.A."/>
            <person name="Grimwood J."/>
            <person name="Schmutz J."/>
            <person name="Mcdaniel S.F."/>
        </authorList>
    </citation>
    <scope>NUCLEOTIDE SEQUENCE</scope>
    <source>
        <strain evidence="2">R40</strain>
    </source>
</reference>
<sequence length="117" mass="13622">MSSILLHFFLTATLALHFLQIETECLLPRPDLDKNAGSLPISYRTIWKGLQGITISFHVVITRAVILVRMIVHMNCNRLTLRKLFLLPKCFEQYFAVQKQQIIHHSTRYVEAIVTRM</sequence>
<feature type="signal peptide" evidence="1">
    <location>
        <begin position="1"/>
        <end position="15"/>
    </location>
</feature>
<dbReference type="EMBL" id="CM026421">
    <property type="protein sequence ID" value="KAG0591276.1"/>
    <property type="molecule type" value="Genomic_DNA"/>
</dbReference>
<evidence type="ECO:0000256" key="1">
    <source>
        <dbReference type="SAM" id="SignalP"/>
    </source>
</evidence>
<organism evidence="2 3">
    <name type="scientific">Ceratodon purpureus</name>
    <name type="common">Fire moss</name>
    <name type="synonym">Dicranum purpureum</name>
    <dbReference type="NCBI Taxonomy" id="3225"/>
    <lineage>
        <taxon>Eukaryota</taxon>
        <taxon>Viridiplantae</taxon>
        <taxon>Streptophyta</taxon>
        <taxon>Embryophyta</taxon>
        <taxon>Bryophyta</taxon>
        <taxon>Bryophytina</taxon>
        <taxon>Bryopsida</taxon>
        <taxon>Dicranidae</taxon>
        <taxon>Pseudoditrichales</taxon>
        <taxon>Ditrichaceae</taxon>
        <taxon>Ceratodon</taxon>
    </lineage>
</organism>
<comment type="caution">
    <text evidence="2">The sequence shown here is derived from an EMBL/GenBank/DDBJ whole genome shotgun (WGS) entry which is preliminary data.</text>
</comment>
<evidence type="ECO:0008006" key="4">
    <source>
        <dbReference type="Google" id="ProtNLM"/>
    </source>
</evidence>
<accession>A0A8T0J7R1</accession>
<dbReference type="Proteomes" id="UP000822688">
    <property type="component" value="Chromosome 1"/>
</dbReference>
<protein>
    <recommendedName>
        <fullName evidence="4">Secreted protein</fullName>
    </recommendedName>
</protein>
<evidence type="ECO:0000313" key="2">
    <source>
        <dbReference type="EMBL" id="KAG0591276.1"/>
    </source>
</evidence>